<protein>
    <submittedName>
        <fullName evidence="2">Uncharacterized protein</fullName>
    </submittedName>
</protein>
<name>A0ABW3VSQ5_9PSEU</name>
<evidence type="ECO:0000256" key="1">
    <source>
        <dbReference type="SAM" id="MobiDB-lite"/>
    </source>
</evidence>
<gene>
    <name evidence="2" type="ORF">ACFQ34_29205</name>
</gene>
<proteinExistence type="predicted"/>
<dbReference type="Proteomes" id="UP001597182">
    <property type="component" value="Unassembled WGS sequence"/>
</dbReference>
<dbReference type="InterPro" id="IPR023606">
    <property type="entry name" value="CoA-Trfase_III_dom_1_sf"/>
</dbReference>
<dbReference type="SUPFAM" id="SSF89796">
    <property type="entry name" value="CoA-transferase family III (CaiB/BaiF)"/>
    <property type="match status" value="1"/>
</dbReference>
<dbReference type="EMBL" id="JBHTMB010000287">
    <property type="protein sequence ID" value="MFD1237380.1"/>
    <property type="molecule type" value="Genomic_DNA"/>
</dbReference>
<dbReference type="RefSeq" id="WP_379653272.1">
    <property type="nucleotide sequence ID" value="NZ_JBHTMB010000287.1"/>
</dbReference>
<keyword evidence="3" id="KW-1185">Reference proteome</keyword>
<dbReference type="Gene3D" id="3.40.50.10540">
    <property type="entry name" value="Crotonobetainyl-coa:carnitine coa-transferase, domain 1"/>
    <property type="match status" value="1"/>
</dbReference>
<sequence>MIRGEPIGGAPDRTRLPRSAGGTSLYWSGLNQGRRALSVDMARRQGRDLVP</sequence>
<comment type="caution">
    <text evidence="2">The sequence shown here is derived from an EMBL/GenBank/DDBJ whole genome shotgun (WGS) entry which is preliminary data.</text>
</comment>
<evidence type="ECO:0000313" key="2">
    <source>
        <dbReference type="EMBL" id="MFD1237380.1"/>
    </source>
</evidence>
<evidence type="ECO:0000313" key="3">
    <source>
        <dbReference type="Proteomes" id="UP001597182"/>
    </source>
</evidence>
<accession>A0ABW3VSQ5</accession>
<organism evidence="2 3">
    <name type="scientific">Pseudonocardia benzenivorans</name>
    <dbReference type="NCBI Taxonomy" id="228005"/>
    <lineage>
        <taxon>Bacteria</taxon>
        <taxon>Bacillati</taxon>
        <taxon>Actinomycetota</taxon>
        <taxon>Actinomycetes</taxon>
        <taxon>Pseudonocardiales</taxon>
        <taxon>Pseudonocardiaceae</taxon>
        <taxon>Pseudonocardia</taxon>
    </lineage>
</organism>
<feature type="region of interest" description="Disordered" evidence="1">
    <location>
        <begin position="1"/>
        <end position="27"/>
    </location>
</feature>
<reference evidence="3" key="1">
    <citation type="journal article" date="2019" name="Int. J. Syst. Evol. Microbiol.">
        <title>The Global Catalogue of Microorganisms (GCM) 10K type strain sequencing project: providing services to taxonomists for standard genome sequencing and annotation.</title>
        <authorList>
            <consortium name="The Broad Institute Genomics Platform"/>
            <consortium name="The Broad Institute Genome Sequencing Center for Infectious Disease"/>
            <person name="Wu L."/>
            <person name="Ma J."/>
        </authorList>
    </citation>
    <scope>NUCLEOTIDE SEQUENCE [LARGE SCALE GENOMIC DNA]</scope>
    <source>
        <strain evidence="3">CCUG 49018</strain>
    </source>
</reference>